<dbReference type="SUPFAM" id="SSF52777">
    <property type="entry name" value="CoA-dependent acyltransferases"/>
    <property type="match status" value="2"/>
</dbReference>
<dbReference type="PANTHER" id="PTHR45527">
    <property type="entry name" value="NONRIBOSOMAL PEPTIDE SYNTHETASE"/>
    <property type="match status" value="1"/>
</dbReference>
<dbReference type="RefSeq" id="WP_259642339.1">
    <property type="nucleotide sequence ID" value="NZ_RBRK01000047.1"/>
</dbReference>
<organism evidence="2 3">
    <name type="scientific">Pseudomonas viridiflava</name>
    <name type="common">Phytomonas viridiflava</name>
    <dbReference type="NCBI Taxonomy" id="33069"/>
    <lineage>
        <taxon>Bacteria</taxon>
        <taxon>Pseudomonadati</taxon>
        <taxon>Pseudomonadota</taxon>
        <taxon>Gammaproteobacteria</taxon>
        <taxon>Pseudomonadales</taxon>
        <taxon>Pseudomonadaceae</taxon>
        <taxon>Pseudomonas</taxon>
    </lineage>
</organism>
<feature type="non-terminal residue" evidence="2">
    <location>
        <position position="386"/>
    </location>
</feature>
<dbReference type="FunFam" id="3.30.559.10:FF:000064">
    <property type="entry name" value="Non-ribosomal peptide synthetase OfaC"/>
    <property type="match status" value="1"/>
</dbReference>
<dbReference type="Gene3D" id="3.30.559.10">
    <property type="entry name" value="Chloramphenicol acetyltransferase-like domain"/>
    <property type="match status" value="1"/>
</dbReference>
<accession>A0A3M4PHI2</accession>
<evidence type="ECO:0000313" key="2">
    <source>
        <dbReference type="EMBL" id="RMQ77671.1"/>
    </source>
</evidence>
<dbReference type="GO" id="GO:0044550">
    <property type="term" value="P:secondary metabolite biosynthetic process"/>
    <property type="evidence" value="ECO:0007669"/>
    <property type="project" value="TreeGrafter"/>
</dbReference>
<sequence>AGIDRVVASVPGGLANIQDIYALAPLQEGILYHHLAADEGDPYILQMLFTFDDRECLAGFAAALQSVVERHDILRTSVVWEGLEQPVQVVWRNAKLSLEEVAIDPLAGDVLTRLRERFDPRHYRLDIGQAPLMRIAYAEDTAHQRLVGMLLFHHLALDHTSLEVVVEEMQASLQGQIEQLPAPVPYRNHVAQARLGISQAEHEAFFRDMLGDIDEPTLAYGIQDVQGDGSGIEEVNQLLDSQLSSRIRSIARQLGVSAASLAHLAWAQVAGRVSGREEVVFGTVLMGRMQGGNGADRALGMFINTLPLRISVGSQSALAAVKVTHQRLSALLGHEHASLSLAQRCSGVPSSLPLFSTLLNYRHSNNGAASTDTLSAWQGIQTLSME</sequence>
<dbReference type="GO" id="GO:0031177">
    <property type="term" value="F:phosphopantetheine binding"/>
    <property type="evidence" value="ECO:0007669"/>
    <property type="project" value="TreeGrafter"/>
</dbReference>
<evidence type="ECO:0000313" key="3">
    <source>
        <dbReference type="Proteomes" id="UP000271866"/>
    </source>
</evidence>
<dbReference type="GO" id="GO:0005737">
    <property type="term" value="C:cytoplasm"/>
    <property type="evidence" value="ECO:0007669"/>
    <property type="project" value="TreeGrafter"/>
</dbReference>
<dbReference type="InterPro" id="IPR023213">
    <property type="entry name" value="CAT-like_dom_sf"/>
</dbReference>
<dbReference type="GO" id="GO:0003824">
    <property type="term" value="F:catalytic activity"/>
    <property type="evidence" value="ECO:0007669"/>
    <property type="project" value="InterPro"/>
</dbReference>
<dbReference type="PANTHER" id="PTHR45527:SF1">
    <property type="entry name" value="FATTY ACID SYNTHASE"/>
    <property type="match status" value="1"/>
</dbReference>
<evidence type="ECO:0000259" key="1">
    <source>
        <dbReference type="Pfam" id="PF00668"/>
    </source>
</evidence>
<dbReference type="EMBL" id="RBRK01000047">
    <property type="protein sequence ID" value="RMQ77671.1"/>
    <property type="molecule type" value="Genomic_DNA"/>
</dbReference>
<dbReference type="AlphaFoldDB" id="A0A3M4PHI2"/>
<comment type="caution">
    <text evidence="2">The sequence shown here is derived from an EMBL/GenBank/DDBJ whole genome shotgun (WGS) entry which is preliminary data.</text>
</comment>
<feature type="non-terminal residue" evidence="2">
    <location>
        <position position="1"/>
    </location>
</feature>
<dbReference type="CDD" id="cd19544">
    <property type="entry name" value="E-C_NRPS"/>
    <property type="match status" value="1"/>
</dbReference>
<proteinExistence type="predicted"/>
<dbReference type="Pfam" id="PF00668">
    <property type="entry name" value="Condensation"/>
    <property type="match status" value="1"/>
</dbReference>
<dbReference type="Gene3D" id="3.30.559.30">
    <property type="entry name" value="Nonribosomal peptide synthetase, condensation domain"/>
    <property type="match status" value="1"/>
</dbReference>
<dbReference type="Proteomes" id="UP000271866">
    <property type="component" value="Unassembled WGS sequence"/>
</dbReference>
<name>A0A3M4PHI2_PSEVI</name>
<feature type="domain" description="Condensation" evidence="1">
    <location>
        <begin position="18"/>
        <end position="362"/>
    </location>
</feature>
<dbReference type="GO" id="GO:0043041">
    <property type="term" value="P:amino acid activation for nonribosomal peptide biosynthetic process"/>
    <property type="evidence" value="ECO:0007669"/>
    <property type="project" value="TreeGrafter"/>
</dbReference>
<dbReference type="InterPro" id="IPR001242">
    <property type="entry name" value="Condensation_dom"/>
</dbReference>
<gene>
    <name evidence="2" type="ORF">ALP98_00651</name>
</gene>
<protein>
    <submittedName>
        <fullName evidence="2">Amino acid adenylation</fullName>
    </submittedName>
</protein>
<reference evidence="2 3" key="1">
    <citation type="submission" date="2018-08" db="EMBL/GenBank/DDBJ databases">
        <title>Recombination of ecologically and evolutionarily significant loci maintains genetic cohesion in the Pseudomonas syringae species complex.</title>
        <authorList>
            <person name="Dillon M."/>
            <person name="Thakur S."/>
            <person name="Almeida R.N.D."/>
            <person name="Weir B.S."/>
            <person name="Guttman D.S."/>
        </authorList>
    </citation>
    <scope>NUCLEOTIDE SEQUENCE [LARGE SCALE GENOMIC DNA]</scope>
    <source>
        <strain evidence="2 3">ICMP 11296</strain>
    </source>
</reference>